<protein>
    <recommendedName>
        <fullName evidence="2">PB1 domain-containing protein</fullName>
    </recommendedName>
</protein>
<feature type="region of interest" description="Disordered" evidence="1">
    <location>
        <begin position="247"/>
        <end position="294"/>
    </location>
</feature>
<dbReference type="SMART" id="SM00666">
    <property type="entry name" value="PB1"/>
    <property type="match status" value="1"/>
</dbReference>
<dbReference type="AlphaFoldDB" id="A0A0D6R3U8"/>
<dbReference type="InterPro" id="IPR000270">
    <property type="entry name" value="PB1_dom"/>
</dbReference>
<dbReference type="PANTHER" id="PTHR31066">
    <property type="entry name" value="OS05G0427100 PROTEIN-RELATED"/>
    <property type="match status" value="1"/>
</dbReference>
<dbReference type="SUPFAM" id="SSF54277">
    <property type="entry name" value="CAD &amp; PB1 domains"/>
    <property type="match status" value="1"/>
</dbReference>
<dbReference type="PANTHER" id="PTHR31066:SF85">
    <property type="entry name" value="OS02G0809100 PROTEIN"/>
    <property type="match status" value="1"/>
</dbReference>
<feature type="compositionally biased region" description="Polar residues" evidence="1">
    <location>
        <begin position="12"/>
        <end position="30"/>
    </location>
</feature>
<evidence type="ECO:0000313" key="3">
    <source>
        <dbReference type="EMBL" id="JAG98502.1"/>
    </source>
</evidence>
<feature type="region of interest" description="Disordered" evidence="1">
    <location>
        <begin position="571"/>
        <end position="614"/>
    </location>
</feature>
<feature type="compositionally biased region" description="Low complexity" evidence="1">
    <location>
        <begin position="380"/>
        <end position="396"/>
    </location>
</feature>
<accession>A0A0D6R3U8</accession>
<feature type="region of interest" description="Disordered" evidence="1">
    <location>
        <begin position="1"/>
        <end position="58"/>
    </location>
</feature>
<feature type="compositionally biased region" description="Polar residues" evidence="1">
    <location>
        <begin position="593"/>
        <end position="606"/>
    </location>
</feature>
<feature type="region of interest" description="Disordered" evidence="1">
    <location>
        <begin position="375"/>
        <end position="411"/>
    </location>
</feature>
<feature type="compositionally biased region" description="Pro residues" evidence="1">
    <location>
        <begin position="498"/>
        <end position="512"/>
    </location>
</feature>
<dbReference type="EMBL" id="GCKF01023802">
    <property type="protein sequence ID" value="JAG98502.1"/>
    <property type="molecule type" value="Transcribed_RNA"/>
</dbReference>
<reference evidence="3" key="1">
    <citation type="submission" date="2015-03" db="EMBL/GenBank/DDBJ databases">
        <title>A transcriptome of Araucaria cunninghamii, an australian fine timber species.</title>
        <authorList>
            <person name="Jing Yi C.J.Y."/>
            <person name="Yin San L.Y.S."/>
            <person name="Abdul Karim S.S."/>
            <person name="Wan Azmi N.N."/>
            <person name="Hercus R.R."/>
            <person name="Croft L.L."/>
        </authorList>
    </citation>
    <scope>NUCLEOTIDE SEQUENCE</scope>
    <source>
        <strain evidence="3">MI0301</strain>
        <tissue evidence="3">Leaf</tissue>
    </source>
</reference>
<evidence type="ECO:0000256" key="1">
    <source>
        <dbReference type="SAM" id="MobiDB-lite"/>
    </source>
</evidence>
<dbReference type="InterPro" id="IPR053198">
    <property type="entry name" value="Gynoecium_Dev_Regulator"/>
</dbReference>
<organism evidence="3">
    <name type="scientific">Araucaria cunninghamii</name>
    <name type="common">Hoop pine</name>
    <name type="synonym">Moreton Bay pine</name>
    <dbReference type="NCBI Taxonomy" id="56994"/>
    <lineage>
        <taxon>Eukaryota</taxon>
        <taxon>Viridiplantae</taxon>
        <taxon>Streptophyta</taxon>
        <taxon>Embryophyta</taxon>
        <taxon>Tracheophyta</taxon>
        <taxon>Spermatophyta</taxon>
        <taxon>Pinopsida</taxon>
        <taxon>Pinidae</taxon>
        <taxon>Conifers II</taxon>
        <taxon>Araucariales</taxon>
        <taxon>Araucariaceae</taxon>
        <taxon>Araucaria</taxon>
    </lineage>
</organism>
<proteinExistence type="predicted"/>
<dbReference type="Pfam" id="PF00564">
    <property type="entry name" value="PB1"/>
    <property type="match status" value="1"/>
</dbReference>
<evidence type="ECO:0000259" key="2">
    <source>
        <dbReference type="SMART" id="SM00666"/>
    </source>
</evidence>
<dbReference type="FunFam" id="3.10.20.90:FF:000058">
    <property type="entry name" value="Octicosapeptide/phox/Bem1p domain kinase superfamily protein"/>
    <property type="match status" value="1"/>
</dbReference>
<name>A0A0D6R3U8_ARACU</name>
<feature type="domain" description="PB1" evidence="2">
    <location>
        <begin position="80"/>
        <end position="166"/>
    </location>
</feature>
<feature type="compositionally biased region" description="Basic and acidic residues" evidence="1">
    <location>
        <begin position="278"/>
        <end position="287"/>
    </location>
</feature>
<dbReference type="CDD" id="cd06410">
    <property type="entry name" value="PB1_UP2"/>
    <property type="match status" value="1"/>
</dbReference>
<sequence>MAAEGRRMEVNIASSENMEGNYPDSVNSSPRSRDTDTEYYGGNQRWDAVDPGGSGGGAASGGVGRVRLMCSCGGKILPRPHDNQLAYVGGDTRILAVERNIRFATMIARLSSLWGTGVSFKYQLPNEDLDSLVSVTNDEDLENMMAEYDRLHKSGYKFSRLRLFVFPNTRPDSGSAPSSIGSAMEESGKHWFVDALNNPPVSQASDATVKPESGVGVSETSVWVNNMPDYLFGLEGQHHNNAANVNAEEDHKPSPEVKQPPNFRPDQAEKPANFAPRGFEDAPRRDPVPVANPNMQKQEAYGNAPAAAATQIPVQEFQKLNLRQPPPVVAEVPLPRPEEVPRKIYQEPARAPEVPAPRPITSEPAYQIQPEYYMQEHHQQQQQHQQHQQHQQQQHQPQAGGHMGHPPMSYFQVHDHSGVYLVPAGSPMLHQMPTMRPVAAQQAPAMQYYNPPIQRMPVPAPAVYDAPPPVTTVRASAVVQRQEDQYREQQVLQQQQQPQPPPMQQQQPPPMQQQPVLPLPKVAPAYGAPAPTAGMVYRATAAMPPAGAVHPGEPAYTYQQQQQHVMYEQNPPRQVYYPQALNPTYQPVGPVAPSSSDVTTAPSEQVKQGRVPPQ</sequence>
<feature type="region of interest" description="Disordered" evidence="1">
    <location>
        <begin position="475"/>
        <end position="517"/>
    </location>
</feature>
<dbReference type="Gene3D" id="3.10.20.90">
    <property type="entry name" value="Phosphatidylinositol 3-kinase Catalytic Subunit, Chain A, domain 1"/>
    <property type="match status" value="1"/>
</dbReference>